<protein>
    <submittedName>
        <fullName evidence="1">Uncharacterized protein</fullName>
    </submittedName>
</protein>
<dbReference type="Proteomes" id="UP001153069">
    <property type="component" value="Unassembled WGS sequence"/>
</dbReference>
<sequence>MRSRWGTNYPDATAASIFYNPGLVARCPLPTGNYVISSMQADARFINVDGRNYLKLSSTPKIWNVVKDRIIYAIKDDRNIVSNKLKSTVESRAWSMGIL</sequence>
<keyword evidence="2" id="KW-1185">Reference proteome</keyword>
<reference evidence="1" key="1">
    <citation type="submission" date="2020-06" db="EMBL/GenBank/DDBJ databases">
        <authorList>
            <consortium name="Plant Systems Biology data submission"/>
        </authorList>
    </citation>
    <scope>NUCLEOTIDE SEQUENCE</scope>
    <source>
        <strain evidence="1">D6</strain>
    </source>
</reference>
<dbReference type="AlphaFoldDB" id="A0A9N8H989"/>
<gene>
    <name evidence="1" type="ORF">SEMRO_267_G103460.1</name>
</gene>
<accession>A0A9N8H989</accession>
<evidence type="ECO:0000313" key="2">
    <source>
        <dbReference type="Proteomes" id="UP001153069"/>
    </source>
</evidence>
<name>A0A9N8H989_9STRA</name>
<dbReference type="EMBL" id="CAICTM010000266">
    <property type="protein sequence ID" value="CAB9506453.1"/>
    <property type="molecule type" value="Genomic_DNA"/>
</dbReference>
<evidence type="ECO:0000313" key="1">
    <source>
        <dbReference type="EMBL" id="CAB9506453.1"/>
    </source>
</evidence>
<comment type="caution">
    <text evidence="1">The sequence shown here is derived from an EMBL/GenBank/DDBJ whole genome shotgun (WGS) entry which is preliminary data.</text>
</comment>
<proteinExistence type="predicted"/>
<organism evidence="1 2">
    <name type="scientific">Seminavis robusta</name>
    <dbReference type="NCBI Taxonomy" id="568900"/>
    <lineage>
        <taxon>Eukaryota</taxon>
        <taxon>Sar</taxon>
        <taxon>Stramenopiles</taxon>
        <taxon>Ochrophyta</taxon>
        <taxon>Bacillariophyta</taxon>
        <taxon>Bacillariophyceae</taxon>
        <taxon>Bacillariophycidae</taxon>
        <taxon>Naviculales</taxon>
        <taxon>Naviculaceae</taxon>
        <taxon>Seminavis</taxon>
    </lineage>
</organism>